<evidence type="ECO:0000256" key="2">
    <source>
        <dbReference type="ARBA" id="ARBA00023015"/>
    </source>
</evidence>
<evidence type="ECO:0000256" key="3">
    <source>
        <dbReference type="ARBA" id="ARBA00023082"/>
    </source>
</evidence>
<feature type="domain" description="RNA polymerase sigma-70 ECF-like HTH" evidence="5">
    <location>
        <begin position="8"/>
        <end position="187"/>
    </location>
</feature>
<dbReference type="InterPro" id="IPR011517">
    <property type="entry name" value="RNA_pol_sigma70_ECF-like"/>
</dbReference>
<dbReference type="GO" id="GO:0016987">
    <property type="term" value="F:sigma factor activity"/>
    <property type="evidence" value="ECO:0007669"/>
    <property type="project" value="UniProtKB-KW"/>
</dbReference>
<dbReference type="InterPro" id="IPR053812">
    <property type="entry name" value="HTH_Sigma70_ECF-like"/>
</dbReference>
<protein>
    <submittedName>
        <fullName evidence="6">Sigma-70 family RNA polymerase sigma factor</fullName>
    </submittedName>
</protein>
<organism evidence="6 7">
    <name type="scientific">Luteimonas deserti</name>
    <dbReference type="NCBI Taxonomy" id="2752306"/>
    <lineage>
        <taxon>Bacteria</taxon>
        <taxon>Pseudomonadati</taxon>
        <taxon>Pseudomonadota</taxon>
        <taxon>Gammaproteobacteria</taxon>
        <taxon>Lysobacterales</taxon>
        <taxon>Lysobacteraceae</taxon>
        <taxon>Luteimonas</taxon>
    </lineage>
</organism>
<keyword evidence="3" id="KW-0731">Sigma factor</keyword>
<evidence type="ECO:0000256" key="1">
    <source>
        <dbReference type="ARBA" id="ARBA00010641"/>
    </source>
</evidence>
<evidence type="ECO:0000259" key="5">
    <source>
        <dbReference type="Pfam" id="PF07638"/>
    </source>
</evidence>
<dbReference type="Proteomes" id="UP000589896">
    <property type="component" value="Unassembled WGS sequence"/>
</dbReference>
<evidence type="ECO:0000313" key="6">
    <source>
        <dbReference type="EMBL" id="NYZ64292.1"/>
    </source>
</evidence>
<evidence type="ECO:0000256" key="4">
    <source>
        <dbReference type="ARBA" id="ARBA00023163"/>
    </source>
</evidence>
<comment type="similarity">
    <text evidence="1">Belongs to the sigma-70 factor family. ECF subfamily.</text>
</comment>
<comment type="caution">
    <text evidence="6">The sequence shown here is derived from an EMBL/GenBank/DDBJ whole genome shotgun (WGS) entry which is preliminary data.</text>
</comment>
<dbReference type="InterPro" id="IPR039425">
    <property type="entry name" value="RNA_pol_sigma-70-like"/>
</dbReference>
<dbReference type="Gene3D" id="1.10.10.10">
    <property type="entry name" value="Winged helix-like DNA-binding domain superfamily/Winged helix DNA-binding domain"/>
    <property type="match status" value="1"/>
</dbReference>
<reference evidence="6 7" key="1">
    <citation type="submission" date="2020-07" db="EMBL/GenBank/DDBJ databases">
        <title>isolation of Luteimonas sp. SJ-16.</title>
        <authorList>
            <person name="Huang X.-X."/>
            <person name="Xu L."/>
            <person name="Sun J.-Q."/>
        </authorList>
    </citation>
    <scope>NUCLEOTIDE SEQUENCE [LARGE SCALE GENOMIC DNA]</scope>
    <source>
        <strain evidence="6 7">SJ-16</strain>
    </source>
</reference>
<dbReference type="NCBIfam" id="TIGR02937">
    <property type="entry name" value="sigma70-ECF"/>
    <property type="match status" value="1"/>
</dbReference>
<dbReference type="InterPro" id="IPR013325">
    <property type="entry name" value="RNA_pol_sigma_r2"/>
</dbReference>
<dbReference type="SUPFAM" id="SSF88659">
    <property type="entry name" value="Sigma3 and sigma4 domains of RNA polymerase sigma factors"/>
    <property type="match status" value="1"/>
</dbReference>
<keyword evidence="2" id="KW-0805">Transcription regulation</keyword>
<evidence type="ECO:0000313" key="7">
    <source>
        <dbReference type="Proteomes" id="UP000589896"/>
    </source>
</evidence>
<dbReference type="NCBIfam" id="TIGR02999">
    <property type="entry name" value="Sig-70_X6"/>
    <property type="match status" value="1"/>
</dbReference>
<dbReference type="InterPro" id="IPR036388">
    <property type="entry name" value="WH-like_DNA-bd_sf"/>
</dbReference>
<dbReference type="InterPro" id="IPR013324">
    <property type="entry name" value="RNA_pol_sigma_r3/r4-like"/>
</dbReference>
<dbReference type="SUPFAM" id="SSF88946">
    <property type="entry name" value="Sigma2 domain of RNA polymerase sigma factors"/>
    <property type="match status" value="1"/>
</dbReference>
<proteinExistence type="inferred from homology"/>
<dbReference type="Gene3D" id="1.10.1740.10">
    <property type="match status" value="1"/>
</dbReference>
<dbReference type="EMBL" id="JACCJZ010000020">
    <property type="protein sequence ID" value="NYZ64292.1"/>
    <property type="molecule type" value="Genomic_DNA"/>
</dbReference>
<dbReference type="PANTHER" id="PTHR43133:SF39">
    <property type="entry name" value="SIMILAR TO RNA POLYMERASE SIGMA-E FACTOR"/>
    <property type="match status" value="1"/>
</dbReference>
<dbReference type="AlphaFoldDB" id="A0A7Z0QUV5"/>
<dbReference type="GO" id="GO:0006352">
    <property type="term" value="P:DNA-templated transcription initiation"/>
    <property type="evidence" value="ECO:0007669"/>
    <property type="project" value="InterPro"/>
</dbReference>
<dbReference type="Pfam" id="PF07638">
    <property type="entry name" value="Sigma70_ECF"/>
    <property type="match status" value="1"/>
</dbReference>
<gene>
    <name evidence="6" type="ORF">H0E82_16260</name>
</gene>
<sequence length="188" mass="20891">MRGGAADDDVTTWLHAAAAGDAHAMEQVMRQMYAALRQVARQQLGGEYQPRTLSATELVSEGFLRLFGGASMPKIEDRRHLLGMSARVMRQVLIDAARRRNASKRPAAEDRIALTEIVDSLGGGAEPEELGRVLDELDAIDPRQARIVELKFFVGLTEEEIAALLELSTATVQREWRIARAWLRRELG</sequence>
<name>A0A7Z0QUV5_9GAMM</name>
<dbReference type="InterPro" id="IPR014284">
    <property type="entry name" value="RNA_pol_sigma-70_dom"/>
</dbReference>
<accession>A0A7Z0QUV5</accession>
<keyword evidence="7" id="KW-1185">Reference proteome</keyword>
<keyword evidence="4" id="KW-0804">Transcription</keyword>
<dbReference type="PANTHER" id="PTHR43133">
    <property type="entry name" value="RNA POLYMERASE ECF-TYPE SIGMA FACTO"/>
    <property type="match status" value="1"/>
</dbReference>